<evidence type="ECO:0000259" key="6">
    <source>
        <dbReference type="Pfam" id="PF05712"/>
    </source>
</evidence>
<evidence type="ECO:0000313" key="8">
    <source>
        <dbReference type="Proteomes" id="UP000006729"/>
    </source>
</evidence>
<organism evidence="7 8">
    <name type="scientific">Populus trichocarpa</name>
    <name type="common">Western balsam poplar</name>
    <name type="synonym">Populus balsamifera subsp. trichocarpa</name>
    <dbReference type="NCBI Taxonomy" id="3694"/>
    <lineage>
        <taxon>Eukaryota</taxon>
        <taxon>Viridiplantae</taxon>
        <taxon>Streptophyta</taxon>
        <taxon>Embryophyta</taxon>
        <taxon>Tracheophyta</taxon>
        <taxon>Spermatophyta</taxon>
        <taxon>Magnoliopsida</taxon>
        <taxon>eudicotyledons</taxon>
        <taxon>Gunneridae</taxon>
        <taxon>Pentapetalae</taxon>
        <taxon>rosids</taxon>
        <taxon>fabids</taxon>
        <taxon>Malpighiales</taxon>
        <taxon>Salicaceae</taxon>
        <taxon>Saliceae</taxon>
        <taxon>Populus</taxon>
    </lineage>
</organism>
<comment type="subcellular location">
    <subcellularLocation>
        <location evidence="1">Nucleus</location>
    </subcellularLocation>
</comment>
<dbReference type="EMBL" id="CM009291">
    <property type="protein sequence ID" value="PNT49305.1"/>
    <property type="molecule type" value="Genomic_DNA"/>
</dbReference>
<evidence type="ECO:0000256" key="3">
    <source>
        <dbReference type="ARBA" id="ARBA00023015"/>
    </source>
</evidence>
<dbReference type="InParanoid" id="B9GNS9"/>
<dbReference type="GO" id="GO:0005634">
    <property type="term" value="C:nucleus"/>
    <property type="evidence" value="ECO:0007669"/>
    <property type="project" value="UniProtKB-SubCell"/>
</dbReference>
<dbReference type="Proteomes" id="UP000006729">
    <property type="component" value="Chromosome 2"/>
</dbReference>
<dbReference type="GO" id="GO:0006355">
    <property type="term" value="P:regulation of DNA-templated transcription"/>
    <property type="evidence" value="ECO:0007669"/>
    <property type="project" value="InterPro"/>
</dbReference>
<evidence type="ECO:0000256" key="5">
    <source>
        <dbReference type="ARBA" id="ARBA00023242"/>
    </source>
</evidence>
<dbReference type="Pfam" id="PF05712">
    <property type="entry name" value="MRG"/>
    <property type="match status" value="1"/>
</dbReference>
<dbReference type="STRING" id="3694.B9GNS9"/>
<proteinExistence type="predicted"/>
<dbReference type="InterPro" id="IPR026541">
    <property type="entry name" value="MRG_dom"/>
</dbReference>
<gene>
    <name evidence="7" type="ORF">POPTR_002G122500</name>
</gene>
<dbReference type="GO" id="GO:0000123">
    <property type="term" value="C:histone acetyltransferase complex"/>
    <property type="evidence" value="ECO:0000318"/>
    <property type="project" value="GO_Central"/>
</dbReference>
<dbReference type="HOGENOM" id="CLU_039566_1_0_1"/>
<dbReference type="PANTHER" id="PTHR10880:SF44">
    <property type="entry name" value="PROTEIN MRG2"/>
    <property type="match status" value="1"/>
</dbReference>
<dbReference type="Gramene" id="Potri.002G122500.1.v4.1">
    <property type="protein sequence ID" value="Potri.002G122500.1.v4.1"/>
    <property type="gene ID" value="Potri.002G122500.v4.1"/>
</dbReference>
<dbReference type="AlphaFoldDB" id="B9GNS9"/>
<dbReference type="InterPro" id="IPR038217">
    <property type="entry name" value="MRG_C_sf"/>
</dbReference>
<feature type="domain" description="MRG" evidence="6">
    <location>
        <begin position="34"/>
        <end position="168"/>
    </location>
</feature>
<evidence type="ECO:0000256" key="1">
    <source>
        <dbReference type="ARBA" id="ARBA00004123"/>
    </source>
</evidence>
<keyword evidence="8" id="KW-1185">Reference proteome</keyword>
<keyword evidence="3" id="KW-0805">Transcription regulation</keyword>
<dbReference type="InterPro" id="IPR008676">
    <property type="entry name" value="MRG"/>
</dbReference>
<dbReference type="OMA" id="HANNQEE"/>
<name>B9GNS9_POPTR</name>
<dbReference type="PROSITE" id="PS51640">
    <property type="entry name" value="MRG"/>
    <property type="match status" value="1"/>
</dbReference>
<sequence>MTQVAKSCNVPFEFHGVAMDGCEVQLEHLRVQPGKALIKLPLTPNIQDICTKYCKYRSQNYVMIFESTTEIMKGLCFYFDKALPVMLLYKSERHQYADAIRDNVSPSMVYGAEHLLRLFVKLPELLAHANNQEETLTGLHRKLVDILRHSTALIHFLQKNQSAFYLSTNHAPEDSEGSTDKQDH</sequence>
<dbReference type="Gene3D" id="1.10.274.30">
    <property type="entry name" value="MRG domain"/>
    <property type="match status" value="1"/>
</dbReference>
<accession>B9GNS9</accession>
<dbReference type="eggNOG" id="KOG3001">
    <property type="taxonomic scope" value="Eukaryota"/>
</dbReference>
<dbReference type="SMR" id="B9GNS9"/>
<evidence type="ECO:0000256" key="4">
    <source>
        <dbReference type="ARBA" id="ARBA00023163"/>
    </source>
</evidence>
<reference evidence="7 8" key="1">
    <citation type="journal article" date="2006" name="Science">
        <title>The genome of black cottonwood, Populus trichocarpa (Torr. &amp; Gray).</title>
        <authorList>
            <person name="Tuskan G.A."/>
            <person name="Difazio S."/>
            <person name="Jansson S."/>
            <person name="Bohlmann J."/>
            <person name="Grigoriev I."/>
            <person name="Hellsten U."/>
            <person name="Putnam N."/>
            <person name="Ralph S."/>
            <person name="Rombauts S."/>
            <person name="Salamov A."/>
            <person name="Schein J."/>
            <person name="Sterck L."/>
            <person name="Aerts A."/>
            <person name="Bhalerao R.R."/>
            <person name="Bhalerao R.P."/>
            <person name="Blaudez D."/>
            <person name="Boerjan W."/>
            <person name="Brun A."/>
            <person name="Brunner A."/>
            <person name="Busov V."/>
            <person name="Campbell M."/>
            <person name="Carlson J."/>
            <person name="Chalot M."/>
            <person name="Chapman J."/>
            <person name="Chen G.L."/>
            <person name="Cooper D."/>
            <person name="Coutinho P.M."/>
            <person name="Couturier J."/>
            <person name="Covert S."/>
            <person name="Cronk Q."/>
            <person name="Cunningham R."/>
            <person name="Davis J."/>
            <person name="Degroeve S."/>
            <person name="Dejardin A."/>
            <person name="Depamphilis C."/>
            <person name="Detter J."/>
            <person name="Dirks B."/>
            <person name="Dubchak I."/>
            <person name="Duplessis S."/>
            <person name="Ehlting J."/>
            <person name="Ellis B."/>
            <person name="Gendler K."/>
            <person name="Goodstein D."/>
            <person name="Gribskov M."/>
            <person name="Grimwood J."/>
            <person name="Groover A."/>
            <person name="Gunter L."/>
            <person name="Hamberger B."/>
            <person name="Heinze B."/>
            <person name="Helariutta Y."/>
            <person name="Henrissat B."/>
            <person name="Holligan D."/>
            <person name="Holt R."/>
            <person name="Huang W."/>
            <person name="Islam-Faridi N."/>
            <person name="Jones S."/>
            <person name="Jones-Rhoades M."/>
            <person name="Jorgensen R."/>
            <person name="Joshi C."/>
            <person name="Kangasjarvi J."/>
            <person name="Karlsson J."/>
            <person name="Kelleher C."/>
            <person name="Kirkpatrick R."/>
            <person name="Kirst M."/>
            <person name="Kohler A."/>
            <person name="Kalluri U."/>
            <person name="Larimer F."/>
            <person name="Leebens-Mack J."/>
            <person name="Leple J.C."/>
            <person name="Locascio P."/>
            <person name="Lou Y."/>
            <person name="Lucas S."/>
            <person name="Martin F."/>
            <person name="Montanini B."/>
            <person name="Napoli C."/>
            <person name="Nelson D.R."/>
            <person name="Nelson C."/>
            <person name="Nieminen K."/>
            <person name="Nilsson O."/>
            <person name="Pereda V."/>
            <person name="Peter G."/>
            <person name="Philippe R."/>
            <person name="Pilate G."/>
            <person name="Poliakov A."/>
            <person name="Razumovskaya J."/>
            <person name="Richardson P."/>
            <person name="Rinaldi C."/>
            <person name="Ritland K."/>
            <person name="Rouze P."/>
            <person name="Ryaboy D."/>
            <person name="Schmutz J."/>
            <person name="Schrader J."/>
            <person name="Segerman B."/>
            <person name="Shin H."/>
            <person name="Siddiqui A."/>
            <person name="Sterky F."/>
            <person name="Terry A."/>
            <person name="Tsai C.J."/>
            <person name="Uberbacher E."/>
            <person name="Unneberg P."/>
            <person name="Vahala J."/>
            <person name="Wall K."/>
            <person name="Wessler S."/>
            <person name="Yang G."/>
            <person name="Yin T."/>
            <person name="Douglas C."/>
            <person name="Marra M."/>
            <person name="Sandberg G."/>
            <person name="Van de Peer Y."/>
            <person name="Rokhsar D."/>
        </authorList>
    </citation>
    <scope>NUCLEOTIDE SEQUENCE [LARGE SCALE GENOMIC DNA]</scope>
    <source>
        <strain evidence="8">cv. Nisqually</strain>
    </source>
</reference>
<dbReference type="GO" id="GO:0006325">
    <property type="term" value="P:chromatin organization"/>
    <property type="evidence" value="ECO:0007669"/>
    <property type="project" value="UniProtKB-KW"/>
</dbReference>
<keyword evidence="5" id="KW-0539">Nucleus</keyword>
<evidence type="ECO:0000313" key="7">
    <source>
        <dbReference type="EMBL" id="PNT49305.1"/>
    </source>
</evidence>
<dbReference type="PANTHER" id="PTHR10880">
    <property type="entry name" value="MORTALITY FACTOR 4-LIKE PROTEIN"/>
    <property type="match status" value="1"/>
</dbReference>
<protein>
    <recommendedName>
        <fullName evidence="6">MRG domain-containing protein</fullName>
    </recommendedName>
</protein>
<keyword evidence="4" id="KW-0804">Transcription</keyword>
<evidence type="ECO:0000256" key="2">
    <source>
        <dbReference type="ARBA" id="ARBA00022853"/>
    </source>
</evidence>
<keyword evidence="2" id="KW-0156">Chromatin regulator</keyword>